<keyword evidence="1" id="KW-0808">Transferase</keyword>
<dbReference type="InterPro" id="IPR023917">
    <property type="entry name" value="Bifunctiontional_GlmU_bac-type"/>
</dbReference>
<gene>
    <name evidence="3" type="ORF">FJY68_11790</name>
</gene>
<dbReference type="PANTHER" id="PTHR43584:SF9">
    <property type="entry name" value="TRANSFERASE HEXAPEPTIDE REPEAT CONTAINING PROTEIN"/>
    <property type="match status" value="1"/>
</dbReference>
<dbReference type="PANTHER" id="PTHR43584">
    <property type="entry name" value="NUCLEOTIDYL TRANSFERASE"/>
    <property type="match status" value="1"/>
</dbReference>
<evidence type="ECO:0000313" key="3">
    <source>
        <dbReference type="EMBL" id="MBM3332509.1"/>
    </source>
</evidence>
<dbReference type="GO" id="GO:0016779">
    <property type="term" value="F:nucleotidyltransferase activity"/>
    <property type="evidence" value="ECO:0007669"/>
    <property type="project" value="UniProtKB-ARBA"/>
</dbReference>
<comment type="caution">
    <text evidence="3">The sequence shown here is derived from an EMBL/GenBank/DDBJ whole genome shotgun (WGS) entry which is preliminary data.</text>
</comment>
<organism evidence="3 4">
    <name type="scientific">candidate division WOR-3 bacterium</name>
    <dbReference type="NCBI Taxonomy" id="2052148"/>
    <lineage>
        <taxon>Bacteria</taxon>
        <taxon>Bacteria division WOR-3</taxon>
    </lineage>
</organism>
<keyword evidence="2" id="KW-0012">Acyltransferase</keyword>
<dbReference type="GO" id="GO:0016746">
    <property type="term" value="F:acyltransferase activity"/>
    <property type="evidence" value="ECO:0007669"/>
    <property type="project" value="UniProtKB-KW"/>
</dbReference>
<proteinExistence type="predicted"/>
<dbReference type="AlphaFoldDB" id="A0A937XHC8"/>
<accession>A0A937XHC8</accession>
<dbReference type="Proteomes" id="UP000779900">
    <property type="component" value="Unassembled WGS sequence"/>
</dbReference>
<dbReference type="Gene3D" id="2.160.10.10">
    <property type="entry name" value="Hexapeptide repeat proteins"/>
    <property type="match status" value="1"/>
</dbReference>
<evidence type="ECO:0008006" key="5">
    <source>
        <dbReference type="Google" id="ProtNLM"/>
    </source>
</evidence>
<dbReference type="SUPFAM" id="SSF51161">
    <property type="entry name" value="Trimeric LpxA-like enzymes"/>
    <property type="match status" value="1"/>
</dbReference>
<protein>
    <recommendedName>
        <fullName evidence="5">Glucose-1-phosphate thymidylyltransferase</fullName>
    </recommendedName>
</protein>
<sequence length="409" mass="45157">MICIYEGDGLERLSPLCDLRPAFDLRCGRFTLLEKYRRLYPDEPVFLWVRDEVAGIAAEAHHNCRVNTNPRQGRLFLSATAILDEPVSAKGPESVLMAGDEVVGFRVCAECVAELSSVRGLRADLAEEQVRARVVKWPWDLVEYNAAELLEEAEVRRQKSEGRRQASGRGRIERGAMVVGDRRKLHLEPGSRAWPETVISTETGPVFIDMDAVVRPGSFVEGPCYVGPGTVIDGAKVRPGCSFGPRCRIGGEVETSVFQGHANKHHEGFIGHAFVGEWVNLGAMTTNSDLKNAYQPVQVSWQGKTIDTDLLKVGCFIGDHAKTAIGTLLNTGTRVGTFANWFEPGLSPKEVPAFAWGSEARWPLGHVLSNARKVMARRDVTLSPAYEQALRKLYARCVRSENGDSPTKR</sequence>
<evidence type="ECO:0000256" key="1">
    <source>
        <dbReference type="ARBA" id="ARBA00022679"/>
    </source>
</evidence>
<dbReference type="InterPro" id="IPR050065">
    <property type="entry name" value="GlmU-like"/>
</dbReference>
<evidence type="ECO:0000313" key="4">
    <source>
        <dbReference type="Proteomes" id="UP000779900"/>
    </source>
</evidence>
<name>A0A937XHC8_UNCW3</name>
<evidence type="ECO:0000256" key="2">
    <source>
        <dbReference type="ARBA" id="ARBA00023315"/>
    </source>
</evidence>
<dbReference type="NCBIfam" id="TIGR03991">
    <property type="entry name" value="alt_bact_glmU"/>
    <property type="match status" value="1"/>
</dbReference>
<dbReference type="Pfam" id="PF13562">
    <property type="entry name" value="NTP_transf_4"/>
    <property type="match status" value="1"/>
</dbReference>
<dbReference type="EMBL" id="VGIR01000095">
    <property type="protein sequence ID" value="MBM3332509.1"/>
    <property type="molecule type" value="Genomic_DNA"/>
</dbReference>
<reference evidence="3" key="1">
    <citation type="submission" date="2019-03" db="EMBL/GenBank/DDBJ databases">
        <title>Lake Tanganyika Metagenome-Assembled Genomes (MAGs).</title>
        <authorList>
            <person name="Tran P."/>
        </authorList>
    </citation>
    <scope>NUCLEOTIDE SEQUENCE</scope>
    <source>
        <strain evidence="3">K_DeepCast_150m_m2_040</strain>
    </source>
</reference>
<dbReference type="InterPro" id="IPR011004">
    <property type="entry name" value="Trimer_LpxA-like_sf"/>
</dbReference>